<protein>
    <submittedName>
        <fullName evidence="10">Homogentisate 1,2-dioxygenase</fullName>
    </submittedName>
</protein>
<dbReference type="InterPro" id="IPR014710">
    <property type="entry name" value="RmlC-like_jellyroll"/>
</dbReference>
<keyword evidence="11" id="KW-1185">Reference proteome</keyword>
<dbReference type="PANTHER" id="PTHR11056:SF0">
    <property type="entry name" value="HOMOGENTISATE 1,2-DIOXYGENASE"/>
    <property type="match status" value="1"/>
</dbReference>
<dbReference type="CDD" id="cd02208">
    <property type="entry name" value="cupin_RmlC-like"/>
    <property type="match status" value="1"/>
</dbReference>
<feature type="domain" description="Homogentisate 1,2-dioxygenase N-terminal" evidence="9">
    <location>
        <begin position="109"/>
        <end position="249"/>
    </location>
</feature>
<comment type="cofactor">
    <cofactor evidence="1 8">
        <name>Fe cation</name>
        <dbReference type="ChEBI" id="CHEBI:24875"/>
    </cofactor>
</comment>
<dbReference type="GO" id="GO:0005737">
    <property type="term" value="C:cytoplasm"/>
    <property type="evidence" value="ECO:0007669"/>
    <property type="project" value="TreeGrafter"/>
</dbReference>
<dbReference type="EMBL" id="CP056041">
    <property type="protein sequence ID" value="QKZ15946.1"/>
    <property type="molecule type" value="Genomic_DNA"/>
</dbReference>
<comment type="similarity">
    <text evidence="2">Belongs to the homogentisate dioxygenase family.</text>
</comment>
<name>A0A7I0Y8W5_STRCX</name>
<keyword evidence="6 8" id="KW-0408">Iron</keyword>
<feature type="binding site" evidence="8">
    <location>
        <position position="298"/>
    </location>
    <ligand>
        <name>Fe cation</name>
        <dbReference type="ChEBI" id="CHEBI:24875"/>
    </ligand>
</feature>
<evidence type="ECO:0000256" key="2">
    <source>
        <dbReference type="ARBA" id="ARBA00007757"/>
    </source>
</evidence>
<dbReference type="Proteomes" id="UP000509418">
    <property type="component" value="Chromosome"/>
</dbReference>
<dbReference type="AlphaFoldDB" id="A0A7I0Y8W5"/>
<keyword evidence="4 10" id="KW-0223">Dioxygenase</keyword>
<evidence type="ECO:0000256" key="7">
    <source>
        <dbReference type="PIRSR" id="PIRSR605708-1"/>
    </source>
</evidence>
<keyword evidence="3 8" id="KW-0479">Metal-binding</keyword>
<evidence type="ECO:0000256" key="6">
    <source>
        <dbReference type="ARBA" id="ARBA00023004"/>
    </source>
</evidence>
<evidence type="ECO:0000313" key="11">
    <source>
        <dbReference type="Proteomes" id="UP000509418"/>
    </source>
</evidence>
<dbReference type="GO" id="GO:0046872">
    <property type="term" value="F:metal ion binding"/>
    <property type="evidence" value="ECO:0007669"/>
    <property type="project" value="UniProtKB-KW"/>
</dbReference>
<sequence>MPFFTQVGEVPRKRHTVFRQPDGTLFWEELIGEDGFSGDTSLLYHRNPPSALTSIEAVTTTDEELVPNNPIRPLHLTPHDLPAKGDAVLDRVLLLGNDDVRISYAVATTDSTFYKNSVGDELAYVESGSGVFESTFGRLEVNEGDYVIVPTSTIHRWVVPDGIELRLYFVQATGHIDPPQRYLSPRGQFLEGTPYCELDIRRPTELVLGEGENVPVVVRTRTGLSRHVHQHHPLDVVGWHGGMYPWSFNIDDFEPITGRLHQPPPMHQILEAPGFVMCNFVPRLLDYHPEAVPIPPFHSNVDSDEVLFYAKGTANTRRGTAVGLGSITVHPAGFIHGPHPGNVERTLGAKRAEEYQVMVDTHRPLLISAAALRCSDPDYVYTWSAPQDQRPEENEHGA</sequence>
<dbReference type="RefSeq" id="WP_176573661.1">
    <property type="nucleotide sequence ID" value="NZ_CP056041.1"/>
</dbReference>
<keyword evidence="5" id="KW-0560">Oxidoreductase</keyword>
<evidence type="ECO:0000313" key="10">
    <source>
        <dbReference type="EMBL" id="QKZ15946.1"/>
    </source>
</evidence>
<feature type="active site" description="Proton acceptor" evidence="7">
    <location>
        <position position="261"/>
    </location>
</feature>
<reference evidence="10 11" key="1">
    <citation type="submission" date="2020-06" db="EMBL/GenBank/DDBJ databases">
        <title>Genome mining for natural products.</title>
        <authorList>
            <person name="Zhang B."/>
            <person name="Shi J."/>
            <person name="Ge H."/>
        </authorList>
    </citation>
    <scope>NUCLEOTIDE SEQUENCE [LARGE SCALE GENOMIC DNA]</scope>
    <source>
        <strain evidence="10 11">NA02069</strain>
    </source>
</reference>
<evidence type="ECO:0000256" key="1">
    <source>
        <dbReference type="ARBA" id="ARBA00001962"/>
    </source>
</evidence>
<dbReference type="GO" id="GO:0006559">
    <property type="term" value="P:L-phenylalanine catabolic process"/>
    <property type="evidence" value="ECO:0007669"/>
    <property type="project" value="InterPro"/>
</dbReference>
<evidence type="ECO:0000256" key="5">
    <source>
        <dbReference type="ARBA" id="ARBA00023002"/>
    </source>
</evidence>
<proteinExistence type="inferred from homology"/>
<evidence type="ECO:0000256" key="4">
    <source>
        <dbReference type="ARBA" id="ARBA00022964"/>
    </source>
</evidence>
<organism evidence="10 11">
    <name type="scientific">Streptomyces chartreusis</name>
    <dbReference type="NCBI Taxonomy" id="1969"/>
    <lineage>
        <taxon>Bacteria</taxon>
        <taxon>Bacillati</taxon>
        <taxon>Actinomycetota</taxon>
        <taxon>Actinomycetes</taxon>
        <taxon>Kitasatosporales</taxon>
        <taxon>Streptomycetaceae</taxon>
        <taxon>Streptomyces</taxon>
    </lineage>
</organism>
<dbReference type="PANTHER" id="PTHR11056">
    <property type="entry name" value="HOMOGENTISATE 1,2-DIOXYGENASE"/>
    <property type="match status" value="1"/>
</dbReference>
<dbReference type="InterPro" id="IPR011051">
    <property type="entry name" value="RmlC_Cupin_sf"/>
</dbReference>
<evidence type="ECO:0000256" key="3">
    <source>
        <dbReference type="ARBA" id="ARBA00022723"/>
    </source>
</evidence>
<dbReference type="InterPro" id="IPR046452">
    <property type="entry name" value="HgmA_N"/>
</dbReference>
<feature type="binding site" evidence="8">
    <location>
        <position position="336"/>
    </location>
    <ligand>
        <name>Fe cation</name>
        <dbReference type="ChEBI" id="CHEBI:24875"/>
    </ligand>
</feature>
<dbReference type="GO" id="GO:0004411">
    <property type="term" value="F:homogentisate 1,2-dioxygenase activity"/>
    <property type="evidence" value="ECO:0007669"/>
    <property type="project" value="InterPro"/>
</dbReference>
<dbReference type="InterPro" id="IPR005708">
    <property type="entry name" value="Homogentis_dOase"/>
</dbReference>
<dbReference type="Gene3D" id="2.60.120.10">
    <property type="entry name" value="Jelly Rolls"/>
    <property type="match status" value="1"/>
</dbReference>
<evidence type="ECO:0000259" key="9">
    <source>
        <dbReference type="Pfam" id="PF20510"/>
    </source>
</evidence>
<dbReference type="SUPFAM" id="SSF51182">
    <property type="entry name" value="RmlC-like cupins"/>
    <property type="match status" value="1"/>
</dbReference>
<feature type="binding site" evidence="8">
    <location>
        <position position="304"/>
    </location>
    <ligand>
        <name>Fe cation</name>
        <dbReference type="ChEBI" id="CHEBI:24875"/>
    </ligand>
</feature>
<feature type="binding site" evidence="8">
    <location>
        <position position="336"/>
    </location>
    <ligand>
        <name>homogentisate</name>
        <dbReference type="ChEBI" id="CHEBI:16169"/>
    </ligand>
</feature>
<dbReference type="GO" id="GO:0006570">
    <property type="term" value="P:tyrosine metabolic process"/>
    <property type="evidence" value="ECO:0007669"/>
    <property type="project" value="InterPro"/>
</dbReference>
<evidence type="ECO:0000256" key="8">
    <source>
        <dbReference type="PIRSR" id="PIRSR605708-2"/>
    </source>
</evidence>
<accession>A0A7I0Y8W5</accession>
<gene>
    <name evidence="10" type="ORF">HUT05_00080</name>
</gene>
<dbReference type="Pfam" id="PF20510">
    <property type="entry name" value="HgmA_N"/>
    <property type="match status" value="1"/>
</dbReference>